<gene>
    <name evidence="6" type="ORF">CH238_10245</name>
    <name evidence="5" type="ORF">CLOLEP_02119</name>
</gene>
<evidence type="ECO:0000256" key="3">
    <source>
        <dbReference type="ARBA" id="ARBA00023295"/>
    </source>
</evidence>
<dbReference type="eggNOG" id="COG4409">
    <property type="taxonomic scope" value="Bacteria"/>
</dbReference>
<keyword evidence="2 4" id="KW-0378">Hydrolase</keyword>
<proteinExistence type="inferred from homology"/>
<dbReference type="OrthoDB" id="9759709at2"/>
<dbReference type="GO" id="GO:0004553">
    <property type="term" value="F:hydrolase activity, hydrolyzing O-glycosyl compounds"/>
    <property type="evidence" value="ECO:0007669"/>
    <property type="project" value="InterPro"/>
</dbReference>
<sequence>MSFPIEEVLVMILNGYRPMPTGTTAGWKKAKYPLFEPALNTMFDSYVIKEDGIYKMWFSWRPTKSIMYTTSTDGIHWEPFCCVLTRQLDSSWEADKVSRPTLVKKDNRYHMWYTGHMIWSGPLSAAIGYAVSDDGIHWERPLAHPVLRPDKPWENHIIWTPHVIYDEEEDLFKMWYAGGATEGTESDALGYATSKDGIHWTKYPLNPIFVPDGSIPWEMAKVSAPFVWKRDGWYYMSYLGNDADMRGSNGLARSRDGITNWERHPSNPIIASSEGCWDHNCICKLMIIETETGYMGWYNGGNRKIEEIGIVYHEGFDLGFETDGKPAPNERGDYSYLCPINITH</sequence>
<dbReference type="HOGENOM" id="CLU_808423_0_0_9"/>
<evidence type="ECO:0000313" key="7">
    <source>
        <dbReference type="Proteomes" id="UP000003490"/>
    </source>
</evidence>
<dbReference type="Gene3D" id="2.115.10.20">
    <property type="entry name" value="Glycosyl hydrolase domain, family 43"/>
    <property type="match status" value="3"/>
</dbReference>
<keyword evidence="8" id="KW-1185">Reference proteome</keyword>
<comment type="caution">
    <text evidence="5">The sequence shown here is derived from an EMBL/GenBank/DDBJ whole genome shotgun (WGS) entry which is preliminary data.</text>
</comment>
<dbReference type="GO" id="GO:0005975">
    <property type="term" value="P:carbohydrate metabolic process"/>
    <property type="evidence" value="ECO:0007669"/>
    <property type="project" value="InterPro"/>
</dbReference>
<comment type="similarity">
    <text evidence="1 4">Belongs to the glycosyl hydrolase 43 family.</text>
</comment>
<dbReference type="SUPFAM" id="SSF75005">
    <property type="entry name" value="Arabinanase/levansucrase/invertase"/>
    <property type="match status" value="1"/>
</dbReference>
<keyword evidence="3 4" id="KW-0326">Glycosidase</keyword>
<evidence type="ECO:0000256" key="4">
    <source>
        <dbReference type="RuleBase" id="RU361187"/>
    </source>
</evidence>
<dbReference type="AlphaFoldDB" id="A7VU73"/>
<dbReference type="EMBL" id="NOXF01000007">
    <property type="protein sequence ID" value="PEQ24249.1"/>
    <property type="molecule type" value="Genomic_DNA"/>
</dbReference>
<dbReference type="PANTHER" id="PTHR35279:SF1">
    <property type="entry name" value="ARABINANASE_LEVANSUCRASE_INVERTASE"/>
    <property type="match status" value="1"/>
</dbReference>
<name>A7VU73_9FIRM</name>
<dbReference type="PANTHER" id="PTHR35279">
    <property type="match status" value="1"/>
</dbReference>
<reference evidence="5 7" key="1">
    <citation type="submission" date="2007-08" db="EMBL/GenBank/DDBJ databases">
        <title>Draft genome sequence of Clostridium leptum (DSM 753).</title>
        <authorList>
            <person name="Sudarsanam P."/>
            <person name="Ley R."/>
            <person name="Guruge J."/>
            <person name="Turnbaugh P.J."/>
            <person name="Mahowald M."/>
            <person name="Liep D."/>
            <person name="Gordon J."/>
        </authorList>
    </citation>
    <scope>NUCLEOTIDE SEQUENCE [LARGE SCALE GENOMIC DNA]</scope>
    <source>
        <strain evidence="5 7">DSM 753</strain>
    </source>
</reference>
<accession>A7VU73</accession>
<reference evidence="6 8" key="3">
    <citation type="submission" date="2017-07" db="EMBL/GenBank/DDBJ databases">
        <title>Prevalence of linear plasmids in Cutibacterium (Propionibacterium) acnes isolates obtained from prostatic tissue.</title>
        <authorList>
            <person name="Davidsson S."/>
            <person name="Carlsson J."/>
            <person name="Molling P."/>
            <person name="Andren O."/>
            <person name="Andersson S.-O."/>
            <person name="Brzuszkiewicz E."/>
            <person name="Poehlein A."/>
            <person name="Al-Zeer M."/>
            <person name="Brinkmann V."/>
            <person name="Scavenius C."/>
            <person name="Nazipi S."/>
            <person name="Soderquist B."/>
            <person name="Bruggemann H."/>
        </authorList>
    </citation>
    <scope>NUCLEOTIDE SEQUENCE [LARGE SCALE GENOMIC DNA]</scope>
    <source>
        <strain evidence="6 8">DSM 753</strain>
    </source>
</reference>
<evidence type="ECO:0000313" key="5">
    <source>
        <dbReference type="EMBL" id="EDO60523.1"/>
    </source>
</evidence>
<protein>
    <submittedName>
        <fullName evidence="5">Glycosyl hydrolase family 32</fullName>
    </submittedName>
</protein>
<dbReference type="Proteomes" id="UP000003490">
    <property type="component" value="Unassembled WGS sequence"/>
</dbReference>
<dbReference type="EMBL" id="ABCB02000019">
    <property type="protein sequence ID" value="EDO60523.1"/>
    <property type="molecule type" value="Genomic_DNA"/>
</dbReference>
<evidence type="ECO:0000256" key="2">
    <source>
        <dbReference type="ARBA" id="ARBA00022801"/>
    </source>
</evidence>
<dbReference type="Proteomes" id="UP000220611">
    <property type="component" value="Unassembled WGS sequence"/>
</dbReference>
<evidence type="ECO:0000313" key="6">
    <source>
        <dbReference type="EMBL" id="PEQ24249.1"/>
    </source>
</evidence>
<evidence type="ECO:0000313" key="8">
    <source>
        <dbReference type="Proteomes" id="UP000220611"/>
    </source>
</evidence>
<dbReference type="InterPro" id="IPR006710">
    <property type="entry name" value="Glyco_hydro_43"/>
</dbReference>
<organism evidence="5 7">
    <name type="scientific">[Clostridium] leptum DSM 753</name>
    <dbReference type="NCBI Taxonomy" id="428125"/>
    <lineage>
        <taxon>Bacteria</taxon>
        <taxon>Bacillati</taxon>
        <taxon>Bacillota</taxon>
        <taxon>Clostridia</taxon>
        <taxon>Eubacteriales</taxon>
        <taxon>Oscillospiraceae</taxon>
        <taxon>Oscillospiraceae incertae sedis</taxon>
    </lineage>
</organism>
<evidence type="ECO:0000256" key="1">
    <source>
        <dbReference type="ARBA" id="ARBA00009865"/>
    </source>
</evidence>
<dbReference type="InterPro" id="IPR023296">
    <property type="entry name" value="Glyco_hydro_beta-prop_sf"/>
</dbReference>
<reference evidence="5 7" key="2">
    <citation type="submission" date="2007-08" db="EMBL/GenBank/DDBJ databases">
        <authorList>
            <person name="Fulton L."/>
            <person name="Clifton S."/>
            <person name="Fulton B."/>
            <person name="Xu J."/>
            <person name="Minx P."/>
            <person name="Pepin K.H."/>
            <person name="Johnson M."/>
            <person name="Thiruvilangam P."/>
            <person name="Bhonagiri V."/>
            <person name="Nash W.E."/>
            <person name="Wang C."/>
            <person name="Mardis E.R."/>
            <person name="Wilson R.K."/>
        </authorList>
    </citation>
    <scope>NUCLEOTIDE SEQUENCE [LARGE SCALE GENOMIC DNA]</scope>
    <source>
        <strain evidence="5 7">DSM 753</strain>
    </source>
</reference>
<dbReference type="Pfam" id="PF04616">
    <property type="entry name" value="Glyco_hydro_43"/>
    <property type="match status" value="1"/>
</dbReference>